<dbReference type="InterPro" id="IPR015421">
    <property type="entry name" value="PyrdxlP-dep_Trfase_major"/>
</dbReference>
<feature type="binding site" evidence="4">
    <location>
        <position position="230"/>
    </location>
    <ligand>
        <name>pyridoxal 5'-phosphate</name>
        <dbReference type="ChEBI" id="CHEBI:597326"/>
    </ligand>
</feature>
<dbReference type="GO" id="GO:0030170">
    <property type="term" value="F:pyridoxal phosphate binding"/>
    <property type="evidence" value="ECO:0007669"/>
    <property type="project" value="UniProtKB-UniRule"/>
</dbReference>
<feature type="binding site" evidence="4">
    <location>
        <position position="259"/>
    </location>
    <ligand>
        <name>pyridoxal 5'-phosphate</name>
        <dbReference type="ChEBI" id="CHEBI:597326"/>
    </ligand>
</feature>
<keyword evidence="2 4" id="KW-0378">Hydrolase</keyword>
<keyword evidence="1 4" id="KW-0662">Pyridine nucleotide biosynthesis</keyword>
<feature type="binding site" evidence="4">
    <location>
        <position position="144"/>
    </location>
    <ligand>
        <name>pyridoxal 5'-phosphate</name>
        <dbReference type="ChEBI" id="CHEBI:597326"/>
    </ligand>
</feature>
<dbReference type="EMBL" id="ML119107">
    <property type="protein sequence ID" value="RPB17054.1"/>
    <property type="molecule type" value="Genomic_DNA"/>
</dbReference>
<dbReference type="Gene3D" id="3.40.640.10">
    <property type="entry name" value="Type I PLP-dependent aspartate aminotransferase-like (Major domain)"/>
    <property type="match status" value="1"/>
</dbReference>
<dbReference type="EC" id="3.7.1.3" evidence="4 5"/>
<dbReference type="PANTHER" id="PTHR14084">
    <property type="entry name" value="KYNURENINASE"/>
    <property type="match status" value="1"/>
</dbReference>
<dbReference type="GO" id="GO:0005737">
    <property type="term" value="C:cytoplasm"/>
    <property type="evidence" value="ECO:0007669"/>
    <property type="project" value="UniProtKB-SubCell"/>
</dbReference>
<dbReference type="NCBIfam" id="TIGR01814">
    <property type="entry name" value="kynureninase"/>
    <property type="match status" value="1"/>
</dbReference>
<feature type="binding site" evidence="4">
    <location>
        <position position="143"/>
    </location>
    <ligand>
        <name>pyridoxal 5'-phosphate</name>
        <dbReference type="ChEBI" id="CHEBI:597326"/>
    </ligand>
</feature>
<dbReference type="UniPathway" id="UPA00334">
    <property type="reaction ID" value="UER00455"/>
</dbReference>
<feature type="region of interest" description="Disordered" evidence="6">
    <location>
        <begin position="474"/>
        <end position="494"/>
    </location>
</feature>
<dbReference type="GO" id="GO:0043420">
    <property type="term" value="P:anthranilate metabolic process"/>
    <property type="evidence" value="ECO:0007669"/>
    <property type="project" value="UniProtKB-UniRule"/>
</dbReference>
<dbReference type="UniPathway" id="UPA00253">
    <property type="reaction ID" value="UER00329"/>
</dbReference>
<dbReference type="PIRSF" id="PIRSF038800">
    <property type="entry name" value="KYNU"/>
    <property type="match status" value="1"/>
</dbReference>
<comment type="pathway">
    <text evidence="4 5">Cofactor biosynthesis; NAD(+) biosynthesis; quinolinate from L-kynurenine: step 2/3.</text>
</comment>
<dbReference type="Proteomes" id="UP000277580">
    <property type="component" value="Unassembled WGS sequence"/>
</dbReference>
<dbReference type="HAMAP" id="MF_01970">
    <property type="entry name" value="Kynureninase"/>
    <property type="match status" value="1"/>
</dbReference>
<comment type="function">
    <text evidence="4 5">Catalyzes the cleavage of L-kynurenine (L-Kyn) and L-3-hydroxykynurenine (L-3OHKyn) into anthranilic acid (AA) and 3-hydroxyanthranilic acid (3-OHAA), respectively.</text>
</comment>
<comment type="catalytic activity">
    <reaction evidence="5">
        <text>3-hydroxy-L-kynurenine + H2O = 3-hydroxyanthranilate + L-alanine + H(+)</text>
        <dbReference type="Rhea" id="RHEA:25143"/>
        <dbReference type="ChEBI" id="CHEBI:15377"/>
        <dbReference type="ChEBI" id="CHEBI:15378"/>
        <dbReference type="ChEBI" id="CHEBI:36559"/>
        <dbReference type="ChEBI" id="CHEBI:57972"/>
        <dbReference type="ChEBI" id="CHEBI:58125"/>
        <dbReference type="EC" id="3.7.1.3"/>
    </reaction>
</comment>
<evidence type="ECO:0000313" key="7">
    <source>
        <dbReference type="EMBL" id="RPB17054.1"/>
    </source>
</evidence>
<comment type="pathway">
    <text evidence="4 5">Amino-acid degradation; L-kynurenine degradation; L-alanine and anthranilate from L-kynurenine: step 1/1.</text>
</comment>
<sequence length="494" mass="54660">MDAKQLKSFVNGHRISFTESKSSNREYAQHLDSTDPLARFRAEFLIPSKADLRDPHPEAKPAAEQNDPTDPCIYLCGNSLGLQPKATRALLNEELTIWATRGVQGHFKHPLSRPWVSADEEVTRHMANIVGALPTEVAVMGTLTNNIHNLLASFYRPDRSGKGRRKIIIEGKAFPSDHYAVESQIRWHGLDPADALVTIFPEAERAMLTTQQICKVIDRNADDTALLFLSGVQFYTGQAFDIKAITQHAQAKGIVVGWDLAHAAGNIALDLHEWGVDFAVWCSYKYLCSGPGGIAGIFVHEKHASPDRHRLAGWWGHDRLSRFNMDNAFNAIPGAAGYQLSNPSILDLTSLLSSLQLFSAATMPAIRTKSVQLTSYLEHLLHTQFPPDDKTFEILTPSDPSARGAQLSLLFREGLMMRVFNELLERGVVVDERKPDVIRVAPCPLYNGFEEVWLFVQELKRAVGVVIGRAANGEGAGEEAGREADLRERGPTSP</sequence>
<comment type="cofactor">
    <cofactor evidence="4 5">
        <name>pyridoxal 5'-phosphate</name>
        <dbReference type="ChEBI" id="CHEBI:597326"/>
    </cofactor>
</comment>
<dbReference type="FunFam" id="3.40.640.10:FF:000031">
    <property type="entry name" value="Kynureninase"/>
    <property type="match status" value="1"/>
</dbReference>
<evidence type="ECO:0000256" key="2">
    <source>
        <dbReference type="ARBA" id="ARBA00022801"/>
    </source>
</evidence>
<dbReference type="Gene3D" id="3.90.1150.10">
    <property type="entry name" value="Aspartate Aminotransferase, domain 1"/>
    <property type="match status" value="1"/>
</dbReference>
<dbReference type="InParanoid" id="A0A3N4L2J4"/>
<comment type="subcellular location">
    <subcellularLocation>
        <location evidence="4 5">Cytoplasm</location>
    </subcellularLocation>
</comment>
<feature type="modified residue" description="N6-(pyridoxal phosphate)lysine" evidence="4">
    <location>
        <position position="285"/>
    </location>
</feature>
<feature type="binding site" evidence="4">
    <location>
        <position position="262"/>
    </location>
    <ligand>
        <name>pyridoxal 5'-phosphate</name>
        <dbReference type="ChEBI" id="CHEBI:597326"/>
    </ligand>
</feature>
<accession>A0A3N4L2J4</accession>
<dbReference type="PANTHER" id="PTHR14084:SF0">
    <property type="entry name" value="KYNURENINASE"/>
    <property type="match status" value="1"/>
</dbReference>
<proteinExistence type="inferred from homology"/>
<evidence type="ECO:0000256" key="5">
    <source>
        <dbReference type="PIRNR" id="PIRNR038800"/>
    </source>
</evidence>
<feature type="binding site" evidence="4">
    <location>
        <position position="314"/>
    </location>
    <ligand>
        <name>pyridoxal 5'-phosphate</name>
        <dbReference type="ChEBI" id="CHEBI:597326"/>
    </ligand>
</feature>
<gene>
    <name evidence="4" type="primary">BNA5</name>
    <name evidence="7" type="ORF">P167DRAFT_516428</name>
</gene>
<dbReference type="STRING" id="1392247.A0A3N4L2J4"/>
<feature type="binding site" evidence="4">
    <location>
        <begin position="174"/>
        <end position="177"/>
    </location>
    <ligand>
        <name>pyridoxal 5'-phosphate</name>
        <dbReference type="ChEBI" id="CHEBI:597326"/>
    </ligand>
</feature>
<feature type="binding site" evidence="4">
    <location>
        <position position="342"/>
    </location>
    <ligand>
        <name>pyridoxal 5'-phosphate</name>
        <dbReference type="ChEBI" id="CHEBI:597326"/>
    </ligand>
</feature>
<dbReference type="FunCoup" id="A0A3N4L2J4">
    <property type="interactions" value="204"/>
</dbReference>
<evidence type="ECO:0000256" key="1">
    <source>
        <dbReference type="ARBA" id="ARBA00022642"/>
    </source>
</evidence>
<name>A0A3N4L2J4_9PEZI</name>
<feature type="binding site" evidence="4">
    <location>
        <position position="284"/>
    </location>
    <ligand>
        <name>pyridoxal 5'-phosphate</name>
        <dbReference type="ChEBI" id="CHEBI:597326"/>
    </ligand>
</feature>
<keyword evidence="3 4" id="KW-0663">Pyridoxal phosphate</keyword>
<dbReference type="AlphaFoldDB" id="A0A3N4L2J4"/>
<dbReference type="GO" id="GO:0030429">
    <property type="term" value="F:kynureninase activity"/>
    <property type="evidence" value="ECO:0007669"/>
    <property type="project" value="UniProtKB-UniRule"/>
</dbReference>
<evidence type="ECO:0000256" key="4">
    <source>
        <dbReference type="HAMAP-Rule" id="MF_03017"/>
    </source>
</evidence>
<dbReference type="InterPro" id="IPR015422">
    <property type="entry name" value="PyrdxlP-dep_Trfase_small"/>
</dbReference>
<dbReference type="Pfam" id="PF22580">
    <property type="entry name" value="KYNU_C"/>
    <property type="match status" value="1"/>
</dbReference>
<reference evidence="7 8" key="1">
    <citation type="journal article" date="2018" name="Nat. Ecol. Evol.">
        <title>Pezizomycetes genomes reveal the molecular basis of ectomycorrhizal truffle lifestyle.</title>
        <authorList>
            <person name="Murat C."/>
            <person name="Payen T."/>
            <person name="Noel B."/>
            <person name="Kuo A."/>
            <person name="Morin E."/>
            <person name="Chen J."/>
            <person name="Kohler A."/>
            <person name="Krizsan K."/>
            <person name="Balestrini R."/>
            <person name="Da Silva C."/>
            <person name="Montanini B."/>
            <person name="Hainaut M."/>
            <person name="Levati E."/>
            <person name="Barry K.W."/>
            <person name="Belfiori B."/>
            <person name="Cichocki N."/>
            <person name="Clum A."/>
            <person name="Dockter R.B."/>
            <person name="Fauchery L."/>
            <person name="Guy J."/>
            <person name="Iotti M."/>
            <person name="Le Tacon F."/>
            <person name="Lindquist E.A."/>
            <person name="Lipzen A."/>
            <person name="Malagnac F."/>
            <person name="Mello A."/>
            <person name="Molinier V."/>
            <person name="Miyauchi S."/>
            <person name="Poulain J."/>
            <person name="Riccioni C."/>
            <person name="Rubini A."/>
            <person name="Sitrit Y."/>
            <person name="Splivallo R."/>
            <person name="Traeger S."/>
            <person name="Wang M."/>
            <person name="Zifcakova L."/>
            <person name="Wipf D."/>
            <person name="Zambonelli A."/>
            <person name="Paolocci F."/>
            <person name="Nowrousian M."/>
            <person name="Ottonello S."/>
            <person name="Baldrian P."/>
            <person name="Spatafora J.W."/>
            <person name="Henrissat B."/>
            <person name="Nagy L.G."/>
            <person name="Aury J.M."/>
            <person name="Wincker P."/>
            <person name="Grigoriev I.V."/>
            <person name="Bonfante P."/>
            <person name="Martin F.M."/>
        </authorList>
    </citation>
    <scope>NUCLEOTIDE SEQUENCE [LARGE SCALE GENOMIC DNA]</scope>
    <source>
        <strain evidence="7 8">CCBAS932</strain>
    </source>
</reference>
<evidence type="ECO:0000313" key="8">
    <source>
        <dbReference type="Proteomes" id="UP000277580"/>
    </source>
</evidence>
<dbReference type="InterPro" id="IPR015424">
    <property type="entry name" value="PyrdxlP-dep_Trfase"/>
</dbReference>
<protein>
    <recommendedName>
        <fullName evidence="4 5">Kynureninase</fullName>
        <ecNumber evidence="4 5">3.7.1.3</ecNumber>
    </recommendedName>
    <alternativeName>
        <fullName evidence="4">Biosynthesis of nicotinic acid protein 5</fullName>
    </alternativeName>
    <alternativeName>
        <fullName evidence="4">L-kynurenine hydrolase</fullName>
    </alternativeName>
</protein>
<organism evidence="7 8">
    <name type="scientific">Morchella conica CCBAS932</name>
    <dbReference type="NCBI Taxonomy" id="1392247"/>
    <lineage>
        <taxon>Eukaryota</taxon>
        <taxon>Fungi</taxon>
        <taxon>Dikarya</taxon>
        <taxon>Ascomycota</taxon>
        <taxon>Pezizomycotina</taxon>
        <taxon>Pezizomycetes</taxon>
        <taxon>Pezizales</taxon>
        <taxon>Morchellaceae</taxon>
        <taxon>Morchella</taxon>
    </lineage>
</organism>
<comment type="subunit">
    <text evidence="4 5">Homodimer.</text>
</comment>
<dbReference type="GO" id="GO:0097053">
    <property type="term" value="P:L-kynurenine catabolic process"/>
    <property type="evidence" value="ECO:0007669"/>
    <property type="project" value="UniProtKB-UniRule"/>
</dbReference>
<dbReference type="InterPro" id="IPR010111">
    <property type="entry name" value="Kynureninase"/>
</dbReference>
<feature type="compositionally biased region" description="Basic and acidic residues" evidence="6">
    <location>
        <begin position="479"/>
        <end position="494"/>
    </location>
</feature>
<keyword evidence="4 5" id="KW-0963">Cytoplasm</keyword>
<dbReference type="GO" id="GO:0019805">
    <property type="term" value="P:quinolinate biosynthetic process"/>
    <property type="evidence" value="ECO:0007669"/>
    <property type="project" value="UniProtKB-UniRule"/>
</dbReference>
<keyword evidence="8" id="KW-1185">Reference proteome</keyword>
<evidence type="ECO:0000256" key="3">
    <source>
        <dbReference type="ARBA" id="ARBA00022898"/>
    </source>
</evidence>
<evidence type="ECO:0000256" key="6">
    <source>
        <dbReference type="SAM" id="MobiDB-lite"/>
    </source>
</evidence>
<comment type="catalytic activity">
    <reaction evidence="4 5">
        <text>L-kynurenine + H2O = anthranilate + L-alanine + H(+)</text>
        <dbReference type="Rhea" id="RHEA:16813"/>
        <dbReference type="ChEBI" id="CHEBI:15377"/>
        <dbReference type="ChEBI" id="CHEBI:15378"/>
        <dbReference type="ChEBI" id="CHEBI:16567"/>
        <dbReference type="ChEBI" id="CHEBI:57959"/>
        <dbReference type="ChEBI" id="CHEBI:57972"/>
        <dbReference type="EC" id="3.7.1.3"/>
    </reaction>
</comment>
<dbReference type="GO" id="GO:0019441">
    <property type="term" value="P:L-tryptophan catabolic process to kynurenine"/>
    <property type="evidence" value="ECO:0007669"/>
    <property type="project" value="TreeGrafter"/>
</dbReference>
<dbReference type="OrthoDB" id="5978656at2759"/>
<comment type="similarity">
    <text evidence="4 5">Belongs to the kynureninase family.</text>
</comment>
<dbReference type="GO" id="GO:0034354">
    <property type="term" value="P:'de novo' NAD+ biosynthetic process from L-tryptophan"/>
    <property type="evidence" value="ECO:0007669"/>
    <property type="project" value="UniProtKB-UniRule"/>
</dbReference>
<dbReference type="SUPFAM" id="SSF53383">
    <property type="entry name" value="PLP-dependent transferases"/>
    <property type="match status" value="1"/>
</dbReference>